<dbReference type="PIRSF" id="PIRSF025624">
    <property type="entry name" value="ACT_PheB"/>
    <property type="match status" value="1"/>
</dbReference>
<evidence type="ECO:0000313" key="3">
    <source>
        <dbReference type="EMBL" id="XDK31467.1"/>
    </source>
</evidence>
<dbReference type="Pfam" id="PF01842">
    <property type="entry name" value="ACT"/>
    <property type="match status" value="1"/>
</dbReference>
<sequence>MKEKNEKFFLVRSDVLPEAMRKTIEAKELLQYGKVRTIFDAVKQVDLSRSAYYKYKDTVFPFRAIVREKIITLFFHIEDRKGTLSKLLKAVAEKGYNVLTIHQTIPIQGKANVTLSLDISSDEQGVWDLMHTLKNLDFVDRVDLLSSGT</sequence>
<evidence type="ECO:0000256" key="1">
    <source>
        <dbReference type="HAMAP-Rule" id="MF_00707"/>
    </source>
</evidence>
<dbReference type="PROSITE" id="PS51671">
    <property type="entry name" value="ACT"/>
    <property type="match status" value="1"/>
</dbReference>
<dbReference type="InterPro" id="IPR008310">
    <property type="entry name" value="UPF0735_ACT_dom-cont"/>
</dbReference>
<evidence type="ECO:0000259" key="2">
    <source>
        <dbReference type="PROSITE" id="PS51671"/>
    </source>
</evidence>
<dbReference type="InterPro" id="IPR045865">
    <property type="entry name" value="ACT-like_dom_sf"/>
</dbReference>
<gene>
    <name evidence="3" type="ORF">AB4Y30_10550</name>
</gene>
<comment type="similarity">
    <text evidence="1">Belongs to the UPF0735 family.</text>
</comment>
<dbReference type="HAMAP" id="MF_00707">
    <property type="entry name" value="UPF0735"/>
    <property type="match status" value="1"/>
</dbReference>
<dbReference type="InterPro" id="IPR002912">
    <property type="entry name" value="ACT_dom"/>
</dbReference>
<dbReference type="SUPFAM" id="SSF55021">
    <property type="entry name" value="ACT-like"/>
    <property type="match status" value="1"/>
</dbReference>
<accession>A0AB39HJB1</accession>
<dbReference type="AlphaFoldDB" id="A0AB39HJB1"/>
<dbReference type="Gene3D" id="3.30.70.260">
    <property type="match status" value="1"/>
</dbReference>
<dbReference type="CDD" id="cd04888">
    <property type="entry name" value="ACT_PheB-BS"/>
    <property type="match status" value="1"/>
</dbReference>
<dbReference type="EMBL" id="CP162599">
    <property type="protein sequence ID" value="XDK31467.1"/>
    <property type="molecule type" value="Genomic_DNA"/>
</dbReference>
<proteinExistence type="inferred from homology"/>
<name>A0AB39HJB1_9BACI</name>
<feature type="domain" description="ACT" evidence="2">
    <location>
        <begin position="72"/>
        <end position="147"/>
    </location>
</feature>
<reference evidence="3" key="1">
    <citation type="submission" date="2024-07" db="EMBL/GenBank/DDBJ databases">
        <title>Halotolerant mesophilic bacterium Ornithinibacillus sp. 4-3, sp. nov., isolated from soil.</title>
        <authorList>
            <person name="Sidarenka A.V."/>
            <person name="Guliayeva D.E."/>
            <person name="Leanovich S.I."/>
            <person name="Hileuskaya K.S."/>
            <person name="Akhremchuk A.E."/>
            <person name="Sikolenko M.A."/>
            <person name="Valentovich L.N."/>
        </authorList>
    </citation>
    <scope>NUCLEOTIDE SEQUENCE</scope>
    <source>
        <strain evidence="3">4-3</strain>
    </source>
</reference>
<organism evidence="3">
    <name type="scientific">Ornithinibacillus sp. 4-3</name>
    <dbReference type="NCBI Taxonomy" id="3231488"/>
    <lineage>
        <taxon>Bacteria</taxon>
        <taxon>Bacillati</taxon>
        <taxon>Bacillota</taxon>
        <taxon>Bacilli</taxon>
        <taxon>Bacillales</taxon>
        <taxon>Bacillaceae</taxon>
        <taxon>Ornithinibacillus</taxon>
    </lineage>
</organism>
<dbReference type="RefSeq" id="WP_368652194.1">
    <property type="nucleotide sequence ID" value="NZ_CP162599.1"/>
</dbReference>
<dbReference type="NCBIfam" id="NF003361">
    <property type="entry name" value="PRK04435.1"/>
    <property type="match status" value="1"/>
</dbReference>
<protein>
    <recommendedName>
        <fullName evidence="1">UPF0735 ACT domain-containing protein AB4Y30_10550</fullName>
    </recommendedName>
</protein>